<reference evidence="4 5" key="1">
    <citation type="journal article" date="2016" name="Nat. Commun.">
        <title>Thousands of microbial genomes shed light on interconnected biogeochemical processes in an aquifer system.</title>
        <authorList>
            <person name="Anantharaman K."/>
            <person name="Brown C.T."/>
            <person name="Hug L.A."/>
            <person name="Sharon I."/>
            <person name="Castelle C.J."/>
            <person name="Probst A.J."/>
            <person name="Thomas B.C."/>
            <person name="Singh A."/>
            <person name="Wilkins M.J."/>
            <person name="Karaoz U."/>
            <person name="Brodie E.L."/>
            <person name="Williams K.H."/>
            <person name="Hubbard S.S."/>
            <person name="Banfield J.F."/>
        </authorList>
    </citation>
    <scope>NUCLEOTIDE SEQUENCE [LARGE SCALE GENOMIC DNA]</scope>
</reference>
<dbReference type="GO" id="GO:0019867">
    <property type="term" value="C:outer membrane"/>
    <property type="evidence" value="ECO:0007669"/>
    <property type="project" value="InterPro"/>
</dbReference>
<evidence type="ECO:0000256" key="2">
    <source>
        <dbReference type="ARBA" id="ARBA00023136"/>
    </source>
</evidence>
<dbReference type="AlphaFoldDB" id="A0A1F5YCC5"/>
<dbReference type="InterPro" id="IPR000184">
    <property type="entry name" value="Bac_surfAg_D15"/>
</dbReference>
<comment type="subcellular location">
    <subcellularLocation>
        <location evidence="1">Membrane</location>
    </subcellularLocation>
</comment>
<dbReference type="Pfam" id="PF01103">
    <property type="entry name" value="Omp85"/>
    <property type="match status" value="1"/>
</dbReference>
<evidence type="ECO:0000313" key="5">
    <source>
        <dbReference type="Proteomes" id="UP000179034"/>
    </source>
</evidence>
<comment type="caution">
    <text evidence="4">The sequence shown here is derived from an EMBL/GenBank/DDBJ whole genome shotgun (WGS) entry which is preliminary data.</text>
</comment>
<dbReference type="Gene3D" id="2.40.160.50">
    <property type="entry name" value="membrane protein fhac: a member of the omp85/tpsb transporter family"/>
    <property type="match status" value="1"/>
</dbReference>
<evidence type="ECO:0000313" key="4">
    <source>
        <dbReference type="EMBL" id="OGF97838.1"/>
    </source>
</evidence>
<sequence>MKRVHPDEPRTEVRTLGLSLLTLLLLTGEPSSSPLVTGTDSFEAPFSDALFLELKGFKGFSIREFNRADGFLPTFQLGIRSLEEGKYPSASLSLSYSIERERAGWKATIGKPFQGWGDFRTSLDAYRLTETNDRWRISDLENSIAAFMFKEDFRNYYETEGFRLSAEMGLGDFHRVTMAYVDQHIRSLGANEPFTLFGWAKEFRENPPVSEGEERKILFEWTYDTRDNIRFPRRGWHATLSYETCPAGLHGDFAYRLLTAQLRRYRIVFGDQSLNFRLAMALSGNSPPAHRRFTIGGVGTLRGFPDLSDAGENFLMGNAEYRCPIRWLTWKPLRLVFNEIQGLLFFDIGDAWSEGGEAGQLRSDIGLGISGANIFSYFGLYIAQGLESPWRDPRVTVKMEREF</sequence>
<name>A0A1F5YCC5_9BACT</name>
<organism evidence="4 5">
    <name type="scientific">Candidatus Glassbacteria bacterium RBG_16_58_8</name>
    <dbReference type="NCBI Taxonomy" id="1817866"/>
    <lineage>
        <taxon>Bacteria</taxon>
        <taxon>Candidatus Glassiibacteriota</taxon>
    </lineage>
</organism>
<dbReference type="Proteomes" id="UP000179034">
    <property type="component" value="Unassembled WGS sequence"/>
</dbReference>
<evidence type="ECO:0000256" key="1">
    <source>
        <dbReference type="ARBA" id="ARBA00004370"/>
    </source>
</evidence>
<accession>A0A1F5YCC5</accession>
<protein>
    <recommendedName>
        <fullName evidence="3">Bacterial surface antigen (D15) domain-containing protein</fullName>
    </recommendedName>
</protein>
<evidence type="ECO:0000259" key="3">
    <source>
        <dbReference type="Pfam" id="PF01103"/>
    </source>
</evidence>
<dbReference type="EMBL" id="MFIW01000047">
    <property type="protein sequence ID" value="OGF97838.1"/>
    <property type="molecule type" value="Genomic_DNA"/>
</dbReference>
<proteinExistence type="predicted"/>
<keyword evidence="2" id="KW-0472">Membrane</keyword>
<feature type="domain" description="Bacterial surface antigen (D15)" evidence="3">
    <location>
        <begin position="134"/>
        <end position="363"/>
    </location>
</feature>
<gene>
    <name evidence="4" type="ORF">A2Z06_03140</name>
</gene>